<reference evidence="1 2" key="1">
    <citation type="submission" date="2011-06" db="EMBL/GenBank/DDBJ databases">
        <authorList>
            <person name="Harkins D.M."/>
            <person name="Madupu R."/>
            <person name="Durkin A.S."/>
            <person name="Torralba M."/>
            <person name="Methe B."/>
            <person name="Sutton G.G."/>
            <person name="Nelson K.E."/>
        </authorList>
    </citation>
    <scope>NUCLEOTIDE SEQUENCE [LARGE SCALE GENOMIC DNA]</scope>
    <source>
        <strain evidence="1 2">SK1060</strain>
    </source>
</reference>
<proteinExistence type="predicted"/>
<dbReference type="EMBL" id="AFUP01000004">
    <property type="protein sequence ID" value="EGV08520.1"/>
    <property type="molecule type" value="Genomic_DNA"/>
</dbReference>
<dbReference type="eggNOG" id="COG3688">
    <property type="taxonomic scope" value="Bacteria"/>
</dbReference>
<dbReference type="AlphaFoldDB" id="F9P7N9"/>
<dbReference type="RefSeq" id="WP_006268467.1">
    <property type="nucleotide sequence ID" value="NZ_BASX01000006.1"/>
</dbReference>
<evidence type="ECO:0000313" key="2">
    <source>
        <dbReference type="Proteomes" id="UP000003287"/>
    </source>
</evidence>
<protein>
    <submittedName>
        <fullName evidence="1">Uncharacterized protein</fullName>
    </submittedName>
</protein>
<evidence type="ECO:0000313" key="1">
    <source>
        <dbReference type="EMBL" id="EGV08520.1"/>
    </source>
</evidence>
<sequence length="68" mass="7818">MSNLNEQWTVFAQGALRVSACELEKRVAITKSDLNQMSQQLQMGKPPLCPMDNPTLRNLQKIMEKKER</sequence>
<dbReference type="Pfam" id="PF05991">
    <property type="entry name" value="NYN_YacP"/>
    <property type="match status" value="1"/>
</dbReference>
<name>F9P7N9_STRCV</name>
<dbReference type="InterPro" id="IPR010298">
    <property type="entry name" value="YacP-like"/>
</dbReference>
<organism evidence="1 2">
    <name type="scientific">Streptococcus constellatus subsp. pharyngis SK1060 = CCUG 46377</name>
    <dbReference type="NCBI Taxonomy" id="1035184"/>
    <lineage>
        <taxon>Bacteria</taxon>
        <taxon>Bacillati</taxon>
        <taxon>Bacillota</taxon>
        <taxon>Bacilli</taxon>
        <taxon>Lactobacillales</taxon>
        <taxon>Streptococcaceae</taxon>
        <taxon>Streptococcus</taxon>
        <taxon>Streptococcus anginosus group</taxon>
    </lineage>
</organism>
<dbReference type="Proteomes" id="UP000003287">
    <property type="component" value="Unassembled WGS sequence"/>
</dbReference>
<accession>F9P7N9</accession>
<gene>
    <name evidence="1" type="ORF">HMPREF1042_1902</name>
</gene>